<dbReference type="EMBL" id="JAIFTL010000043">
    <property type="protein sequence ID" value="KAG9325325.1"/>
    <property type="molecule type" value="Genomic_DNA"/>
</dbReference>
<accession>A0A9P8A7V7</accession>
<feature type="region of interest" description="Disordered" evidence="6">
    <location>
        <begin position="1"/>
        <end position="150"/>
    </location>
</feature>
<feature type="compositionally biased region" description="Low complexity" evidence="6">
    <location>
        <begin position="1200"/>
        <end position="1213"/>
    </location>
</feature>
<evidence type="ECO:0000256" key="3">
    <source>
        <dbReference type="ARBA" id="ARBA00022833"/>
    </source>
</evidence>
<feature type="compositionally biased region" description="Basic and acidic residues" evidence="6">
    <location>
        <begin position="1173"/>
        <end position="1184"/>
    </location>
</feature>
<reference evidence="9" key="1">
    <citation type="submission" date="2021-07" db="EMBL/GenBank/DDBJ databases">
        <title>Draft genome of Mortierella alpina, strain LL118, isolated from an aspen leaf litter sample.</title>
        <authorList>
            <person name="Yang S."/>
            <person name="Vinatzer B.A."/>
        </authorList>
    </citation>
    <scope>NUCLEOTIDE SEQUENCE</scope>
    <source>
        <strain evidence="9">LL118</strain>
    </source>
</reference>
<organism evidence="9 10">
    <name type="scientific">Mortierella alpina</name>
    <name type="common">Oleaginous fungus</name>
    <name type="synonym">Mortierella renispora</name>
    <dbReference type="NCBI Taxonomy" id="64518"/>
    <lineage>
        <taxon>Eukaryota</taxon>
        <taxon>Fungi</taxon>
        <taxon>Fungi incertae sedis</taxon>
        <taxon>Mucoromycota</taxon>
        <taxon>Mortierellomycotina</taxon>
        <taxon>Mortierellomycetes</taxon>
        <taxon>Mortierellales</taxon>
        <taxon>Mortierellaceae</taxon>
        <taxon>Mortierella</taxon>
    </lineage>
</organism>
<protein>
    <recommendedName>
        <fullName evidence="11">FYVE-type domain-containing protein</fullName>
    </recommendedName>
</protein>
<evidence type="ECO:0008006" key="11">
    <source>
        <dbReference type="Google" id="ProtNLM"/>
    </source>
</evidence>
<feature type="compositionally biased region" description="Basic and acidic residues" evidence="6">
    <location>
        <begin position="525"/>
        <end position="535"/>
    </location>
</feature>
<evidence type="ECO:0000256" key="1">
    <source>
        <dbReference type="ARBA" id="ARBA00022723"/>
    </source>
</evidence>
<feature type="domain" description="RING-type" evidence="7">
    <location>
        <begin position="265"/>
        <end position="314"/>
    </location>
</feature>
<evidence type="ECO:0000313" key="10">
    <source>
        <dbReference type="Proteomes" id="UP000717515"/>
    </source>
</evidence>
<feature type="compositionally biased region" description="Polar residues" evidence="6">
    <location>
        <begin position="63"/>
        <end position="93"/>
    </location>
</feature>
<evidence type="ECO:0000313" key="9">
    <source>
        <dbReference type="EMBL" id="KAG9325325.1"/>
    </source>
</evidence>
<dbReference type="InterPro" id="IPR001841">
    <property type="entry name" value="Znf_RING"/>
</dbReference>
<evidence type="ECO:0000256" key="6">
    <source>
        <dbReference type="SAM" id="MobiDB-lite"/>
    </source>
</evidence>
<keyword evidence="3" id="KW-0862">Zinc</keyword>
<dbReference type="InterPro" id="IPR000306">
    <property type="entry name" value="Znf_FYVE"/>
</dbReference>
<dbReference type="InterPro" id="IPR011011">
    <property type="entry name" value="Znf_FYVE_PHD"/>
</dbReference>
<sequence>MPASRPQHPDRQAKTTTAPTASATNPATSVPAKEQPQPQLQYAIVSSPLSSPTNPHLERFSGPPSSLSFARLQPSQPKSNSSSHATDNYLKSKSSQESAVVAVLSSSSSVSSTSSGHTSSSNRNVASSRARTLPPPPPQAQQAKAQSESQTQMIALAEARVFAQQLHQQQLQQQQQQQQHLHQQSPNQFMSHLDASRRGSLTGTRPHSVVGSLVSGRGSTAASAAVGGSLSPVLRGGGVGGDEPAEQTLLLVRPVWVQDQDAAACRICARAFNAVRRKHHCRQCGHIFCHDCSSRSIALPQLGYTKAVRVCNDCFEVAYLVAYCLSDDLGPSTQIHGARGLYELIETNDEKVLESVLEHGGLDAIVYLCSVVHGFELHALATKSLAALSDHQAIQGMIVAKRAMPKLFHLVSAYAYNIASPLRPPSPPMPLTRMASTASLHTTGVRRFETIAAVLIHITHIVYQMVPDKILARQMAKEGAVDGLMCLCVYFPAGVRTRAMEHAIRSVSIARHEAIKGRATPLSDSQRDDDDKQSERSVPLQASNGDDEEEDEAGVVSMDDVFHVQLENMQGQAARCLSMLASDVSNQAFIVDDPERIDRLVQLLYSNNPDVVKYASKTMAYLSLRNDRYKPDIVKGAGAAALLTVIRSGSENHSRSNSNALSEAVSHACCALANLATNTESQEILMSHLDLLNATCSVVGLFPHQREIERHVARLIANLALYDQNKLSLLTAYSTPSDRASLDSSQSPRDHHPVAIPHRYSSPPPPARRAKGNVIPTLLYIGARTLERTGVAENPQDDSVSLQQGQDAIDFMNDDHASAQADAGYLTPNDSASENDVGHGDHEQSIHEEVIAEWATVPGMEDVQRHIIRAIDNLITSVMDDPASNQSFKVFSRIWPTIGLIKTIQMTNQDEDTQRRATHVLSTLVHQQQIHAETIAALKERSPSPEKGADAHQHNGLGEEEQLDQRRLAEEQQRLAKEAEAATKAAELEQARLEKEKHVKEQVEKKQKERSERKAAKVKLEQEKAERETQEAEERDQLKKKAEQERLEAERQEQERLAAEKVEKEKIEQERLEKERLEKERLEKERLKQERSEKKRLEKERLEQERLEQERLEQERLENDRLKQERSEKKRVEKERLENERLENERLENERLENERLEEERLEEERLEEERLENERLERERDEQLALEQIRAQEERGAASDSTKTGPKGGSSSEDQTTSHDEEPKPKEKTKKKKKKHAK</sequence>
<name>A0A9P8A7V7_MORAP</name>
<feature type="compositionally biased region" description="Low complexity" evidence="6">
    <location>
        <begin position="14"/>
        <end position="32"/>
    </location>
</feature>
<feature type="compositionally biased region" description="Basic and acidic residues" evidence="6">
    <location>
        <begin position="1217"/>
        <end position="1227"/>
    </location>
</feature>
<feature type="region of interest" description="Disordered" evidence="6">
    <location>
        <begin position="991"/>
        <end position="1064"/>
    </location>
</feature>
<feature type="region of interest" description="Disordered" evidence="6">
    <location>
        <begin position="1109"/>
        <end position="1239"/>
    </location>
</feature>
<keyword evidence="2 5" id="KW-0863">Zinc-finger</keyword>
<dbReference type="Proteomes" id="UP000717515">
    <property type="component" value="Unassembled WGS sequence"/>
</dbReference>
<dbReference type="PROSITE" id="PS50089">
    <property type="entry name" value="ZF_RING_2"/>
    <property type="match status" value="1"/>
</dbReference>
<feature type="compositionally biased region" description="Basic and acidic residues" evidence="6">
    <location>
        <begin position="1109"/>
        <end position="1159"/>
    </location>
</feature>
<evidence type="ECO:0000256" key="2">
    <source>
        <dbReference type="ARBA" id="ARBA00022771"/>
    </source>
</evidence>
<keyword evidence="4" id="KW-0175">Coiled coil</keyword>
<dbReference type="PROSITE" id="PS50178">
    <property type="entry name" value="ZF_FYVE"/>
    <property type="match status" value="1"/>
</dbReference>
<comment type="caution">
    <text evidence="9">The sequence shown here is derived from an EMBL/GenBank/DDBJ whole genome shotgun (WGS) entry which is preliminary data.</text>
</comment>
<keyword evidence="1" id="KW-0479">Metal-binding</keyword>
<dbReference type="GO" id="GO:0008270">
    <property type="term" value="F:zinc ion binding"/>
    <property type="evidence" value="ECO:0007669"/>
    <property type="project" value="UniProtKB-KW"/>
</dbReference>
<evidence type="ECO:0000256" key="4">
    <source>
        <dbReference type="ARBA" id="ARBA00023054"/>
    </source>
</evidence>
<dbReference type="InterPro" id="IPR011989">
    <property type="entry name" value="ARM-like"/>
</dbReference>
<feature type="compositionally biased region" description="Low complexity" evidence="6">
    <location>
        <begin position="95"/>
        <end position="132"/>
    </location>
</feature>
<feature type="domain" description="FYVE-type" evidence="8">
    <location>
        <begin position="259"/>
        <end position="319"/>
    </location>
</feature>
<dbReference type="Pfam" id="PF01363">
    <property type="entry name" value="FYVE"/>
    <property type="match status" value="1"/>
</dbReference>
<dbReference type="AlphaFoldDB" id="A0A9P8A7V7"/>
<feature type="compositionally biased region" description="Low complexity" evidence="6">
    <location>
        <begin position="140"/>
        <end position="150"/>
    </location>
</feature>
<gene>
    <name evidence="9" type="ORF">KVV02_006965</name>
</gene>
<feature type="region of interest" description="Disordered" evidence="6">
    <location>
        <begin position="515"/>
        <end position="553"/>
    </location>
</feature>
<dbReference type="InterPro" id="IPR016024">
    <property type="entry name" value="ARM-type_fold"/>
</dbReference>
<dbReference type="SMART" id="SM00064">
    <property type="entry name" value="FYVE"/>
    <property type="match status" value="1"/>
</dbReference>
<evidence type="ECO:0000256" key="5">
    <source>
        <dbReference type="PROSITE-ProRule" id="PRU00175"/>
    </source>
</evidence>
<feature type="compositionally biased region" description="Basic residues" evidence="6">
    <location>
        <begin position="1228"/>
        <end position="1239"/>
    </location>
</feature>
<dbReference type="InterPro" id="IPR017455">
    <property type="entry name" value="Znf_FYVE-rel"/>
</dbReference>
<feature type="compositionally biased region" description="Acidic residues" evidence="6">
    <location>
        <begin position="1160"/>
        <end position="1172"/>
    </location>
</feature>
<feature type="region of interest" description="Disordered" evidence="6">
    <location>
        <begin position="737"/>
        <end position="771"/>
    </location>
</feature>
<dbReference type="PANTHER" id="PTHR15073">
    <property type="entry name" value="MICROTUBULE-ASSOCIATED PROTEIN"/>
    <property type="match status" value="1"/>
</dbReference>
<dbReference type="Gene3D" id="3.30.40.10">
    <property type="entry name" value="Zinc/RING finger domain, C3HC4 (zinc finger)"/>
    <property type="match status" value="1"/>
</dbReference>
<feature type="compositionally biased region" description="Basic and acidic residues" evidence="6">
    <location>
        <begin position="940"/>
        <end position="953"/>
    </location>
</feature>
<evidence type="ECO:0000259" key="7">
    <source>
        <dbReference type="PROSITE" id="PS50089"/>
    </source>
</evidence>
<proteinExistence type="predicted"/>
<dbReference type="PANTHER" id="PTHR15073:SF1">
    <property type="entry name" value="RETICULOCYTE-BINDING PROTEIN HOMOLOG 2A"/>
    <property type="match status" value="1"/>
</dbReference>
<dbReference type="SUPFAM" id="SSF57903">
    <property type="entry name" value="FYVE/PHD zinc finger"/>
    <property type="match status" value="1"/>
</dbReference>
<dbReference type="InterPro" id="IPR051483">
    <property type="entry name" value="MAP7_domain-containing"/>
</dbReference>
<dbReference type="SUPFAM" id="SSF48371">
    <property type="entry name" value="ARM repeat"/>
    <property type="match status" value="1"/>
</dbReference>
<feature type="region of interest" description="Disordered" evidence="6">
    <location>
        <begin position="940"/>
        <end position="965"/>
    </location>
</feature>
<feature type="compositionally biased region" description="Polar residues" evidence="6">
    <location>
        <begin position="737"/>
        <end position="747"/>
    </location>
</feature>
<dbReference type="Gene3D" id="1.25.10.10">
    <property type="entry name" value="Leucine-rich Repeat Variant"/>
    <property type="match status" value="1"/>
</dbReference>
<dbReference type="InterPro" id="IPR013083">
    <property type="entry name" value="Znf_RING/FYVE/PHD"/>
</dbReference>
<evidence type="ECO:0000259" key="8">
    <source>
        <dbReference type="PROSITE" id="PS50178"/>
    </source>
</evidence>